<evidence type="ECO:0000256" key="3">
    <source>
        <dbReference type="ARBA" id="ARBA00022840"/>
    </source>
</evidence>
<dbReference type="OrthoDB" id="6500128at2759"/>
<dbReference type="STRING" id="1450539.A0A318ZSJ2"/>
<dbReference type="InterPro" id="IPR017871">
    <property type="entry name" value="ABC_transporter-like_CS"/>
</dbReference>
<protein>
    <submittedName>
        <fullName evidence="7">P-loop containing nucleoside triphosphate hydrolase protein</fullName>
    </submittedName>
</protein>
<keyword evidence="5" id="KW-1133">Transmembrane helix</keyword>
<dbReference type="Gene3D" id="3.40.50.300">
    <property type="entry name" value="P-loop containing nucleotide triphosphate hydrolases"/>
    <property type="match status" value="1"/>
</dbReference>
<dbReference type="GO" id="GO:0042626">
    <property type="term" value="F:ATPase-coupled transmembrane transporter activity"/>
    <property type="evidence" value="ECO:0007669"/>
    <property type="project" value="TreeGrafter"/>
</dbReference>
<evidence type="ECO:0000313" key="7">
    <source>
        <dbReference type="EMBL" id="PYH47333.1"/>
    </source>
</evidence>
<proteinExistence type="predicted"/>
<reference evidence="7 8" key="1">
    <citation type="submission" date="2016-12" db="EMBL/GenBank/DDBJ databases">
        <title>The genomes of Aspergillus section Nigri reveals drivers in fungal speciation.</title>
        <authorList>
            <consortium name="DOE Joint Genome Institute"/>
            <person name="Vesth T.C."/>
            <person name="Nybo J."/>
            <person name="Theobald S."/>
            <person name="Brandl J."/>
            <person name="Frisvad J.C."/>
            <person name="Nielsen K.F."/>
            <person name="Lyhne E.K."/>
            <person name="Kogle M.E."/>
            <person name="Kuo A."/>
            <person name="Riley R."/>
            <person name="Clum A."/>
            <person name="Nolan M."/>
            <person name="Lipzen A."/>
            <person name="Salamov A."/>
            <person name="Henrissat B."/>
            <person name="Wiebenga A."/>
            <person name="De Vries R.P."/>
            <person name="Grigoriev I.V."/>
            <person name="Mortensen U.H."/>
            <person name="Andersen M.R."/>
            <person name="Baker S.E."/>
        </authorList>
    </citation>
    <scope>NUCLEOTIDE SEQUENCE [LARGE SCALE GENOMIC DNA]</scope>
    <source>
        <strain evidence="7 8">JOP 1030-1</strain>
    </source>
</reference>
<feature type="domain" description="ABC transporter" evidence="6">
    <location>
        <begin position="25"/>
        <end position="249"/>
    </location>
</feature>
<dbReference type="InterPro" id="IPR050173">
    <property type="entry name" value="ABC_transporter_C-like"/>
</dbReference>
<dbReference type="SUPFAM" id="SSF52540">
    <property type="entry name" value="P-loop containing nucleoside triphosphate hydrolases"/>
    <property type="match status" value="1"/>
</dbReference>
<feature type="region of interest" description="Disordered" evidence="4">
    <location>
        <begin position="263"/>
        <end position="284"/>
    </location>
</feature>
<dbReference type="GO" id="GO:0016887">
    <property type="term" value="F:ATP hydrolysis activity"/>
    <property type="evidence" value="ECO:0007669"/>
    <property type="project" value="InterPro"/>
</dbReference>
<feature type="transmembrane region" description="Helical" evidence="5">
    <location>
        <begin position="346"/>
        <end position="367"/>
    </location>
</feature>
<dbReference type="EMBL" id="KZ821224">
    <property type="protein sequence ID" value="PYH47333.1"/>
    <property type="molecule type" value="Genomic_DNA"/>
</dbReference>
<evidence type="ECO:0000313" key="8">
    <source>
        <dbReference type="Proteomes" id="UP000248349"/>
    </source>
</evidence>
<keyword evidence="7" id="KW-0378">Hydrolase</keyword>
<dbReference type="PANTHER" id="PTHR24223">
    <property type="entry name" value="ATP-BINDING CASSETTE SUB-FAMILY C"/>
    <property type="match status" value="1"/>
</dbReference>
<dbReference type="RefSeq" id="XP_025433315.1">
    <property type="nucleotide sequence ID" value="XM_025576716.1"/>
</dbReference>
<comment type="subcellular location">
    <subcellularLocation>
        <location evidence="1">Membrane</location>
        <topology evidence="1">Multi-pass membrane protein</topology>
    </subcellularLocation>
</comment>
<evidence type="ECO:0000256" key="1">
    <source>
        <dbReference type="ARBA" id="ARBA00004141"/>
    </source>
</evidence>
<dbReference type="GO" id="GO:0005524">
    <property type="term" value="F:ATP binding"/>
    <property type="evidence" value="ECO:0007669"/>
    <property type="project" value="UniProtKB-KW"/>
</dbReference>
<dbReference type="PROSITE" id="PS00211">
    <property type="entry name" value="ABC_TRANSPORTER_1"/>
    <property type="match status" value="1"/>
</dbReference>
<keyword evidence="3" id="KW-0067">ATP-binding</keyword>
<organism evidence="7 8">
    <name type="scientific">Aspergillus saccharolyticus JOP 1030-1</name>
    <dbReference type="NCBI Taxonomy" id="1450539"/>
    <lineage>
        <taxon>Eukaryota</taxon>
        <taxon>Fungi</taxon>
        <taxon>Dikarya</taxon>
        <taxon>Ascomycota</taxon>
        <taxon>Pezizomycotina</taxon>
        <taxon>Eurotiomycetes</taxon>
        <taxon>Eurotiomycetidae</taxon>
        <taxon>Eurotiales</taxon>
        <taxon>Aspergillaceae</taxon>
        <taxon>Aspergillus</taxon>
        <taxon>Aspergillus subgen. Circumdati</taxon>
    </lineage>
</organism>
<evidence type="ECO:0000256" key="2">
    <source>
        <dbReference type="ARBA" id="ARBA00022741"/>
    </source>
</evidence>
<evidence type="ECO:0000256" key="5">
    <source>
        <dbReference type="SAM" id="Phobius"/>
    </source>
</evidence>
<evidence type="ECO:0000259" key="6">
    <source>
        <dbReference type="PROSITE" id="PS50893"/>
    </source>
</evidence>
<dbReference type="GO" id="GO:0016020">
    <property type="term" value="C:membrane"/>
    <property type="evidence" value="ECO:0007669"/>
    <property type="project" value="UniProtKB-SubCell"/>
</dbReference>
<dbReference type="InterPro" id="IPR003439">
    <property type="entry name" value="ABC_transporter-like_ATP-bd"/>
</dbReference>
<dbReference type="InterPro" id="IPR003593">
    <property type="entry name" value="AAA+_ATPase"/>
</dbReference>
<keyword evidence="2" id="KW-0547">Nucleotide-binding</keyword>
<keyword evidence="5" id="KW-0472">Membrane</keyword>
<dbReference type="Proteomes" id="UP000248349">
    <property type="component" value="Unassembled WGS sequence"/>
</dbReference>
<dbReference type="PROSITE" id="PS50893">
    <property type="entry name" value="ABC_TRANSPORTER_2"/>
    <property type="match status" value="1"/>
</dbReference>
<keyword evidence="8" id="KW-1185">Reference proteome</keyword>
<feature type="transmembrane region" description="Helical" evidence="5">
    <location>
        <begin position="306"/>
        <end position="326"/>
    </location>
</feature>
<dbReference type="PANTHER" id="PTHR24223:SF399">
    <property type="entry name" value="ABC TRANSPORTER ATNG"/>
    <property type="match status" value="1"/>
</dbReference>
<evidence type="ECO:0000256" key="4">
    <source>
        <dbReference type="SAM" id="MobiDB-lite"/>
    </source>
</evidence>
<accession>A0A318ZSJ2</accession>
<dbReference type="Pfam" id="PF00005">
    <property type="entry name" value="ABC_tran"/>
    <property type="match status" value="1"/>
</dbReference>
<dbReference type="InterPro" id="IPR027417">
    <property type="entry name" value="P-loop_NTPase"/>
</dbReference>
<name>A0A318ZSJ2_9EURO</name>
<dbReference type="AlphaFoldDB" id="A0A318ZSJ2"/>
<dbReference type="SMART" id="SM00382">
    <property type="entry name" value="AAA"/>
    <property type="match status" value="1"/>
</dbReference>
<sequence>MSIEKREVGAWLPCPVTSSSNLSEIELSTLSPPMVYPFSKQEAKHISWENRGNLVTIVGPVGSGKSTFLKGLASEAPLLAGSLSISHPDIAFCEQTPWLANASIRENIVDDQPPSSIDEDWYRTVVKACSLNLNLRRTPAGDHTLVGSKGARLSGGQRQRIAIARALYSRKRLACFDDVLSSLDNITSRQVLSNTFGPNGLLRQLGCTVFLATHSNYIIVLGNNGEISEQGIYPDLRGRSGGYILKLDLQTRKIDEFKAAHPHVQQEEPMSAAGSVTGPSSPVSDRQLNDKSVCRIYFSSLGWMRIAVFLLLLIVEAAIGGFMYIWVERWSASNDSASGLHLGYWLGVYAALTAVKASALALAIFHLQYTVLRACIKWSEVVIDMTNVEHFSALAQGAITIASLPLISLQLCHCSSCCWVLLQRFYLRTSRQLRLLE</sequence>
<gene>
    <name evidence="7" type="ORF">BP01DRAFT_372148</name>
</gene>
<keyword evidence="5" id="KW-0812">Transmembrane</keyword>
<dbReference type="GeneID" id="37077945"/>